<protein>
    <recommendedName>
        <fullName evidence="4">Lsr2 protein</fullName>
    </recommendedName>
</protein>
<sequence length="103" mass="10989">MTHEHHDAPEGEALPVLRGIWNAQRQSGTDIEAPSTTKVCKNMKNIGFGGIAEGGADADSTAGPVGDELRSAWRDRLAREGKLAPGATSLRDLVMKPSEQKKP</sequence>
<gene>
    <name evidence="2" type="ORF">HF577_34580</name>
</gene>
<name>A0ABX1RRN5_9PSEU</name>
<comment type="caution">
    <text evidence="2">The sequence shown here is derived from an EMBL/GenBank/DDBJ whole genome shotgun (WGS) entry which is preliminary data.</text>
</comment>
<evidence type="ECO:0000313" key="3">
    <source>
        <dbReference type="Proteomes" id="UP001296706"/>
    </source>
</evidence>
<evidence type="ECO:0008006" key="4">
    <source>
        <dbReference type="Google" id="ProtNLM"/>
    </source>
</evidence>
<evidence type="ECO:0000313" key="2">
    <source>
        <dbReference type="EMBL" id="NMH82204.1"/>
    </source>
</evidence>
<feature type="region of interest" description="Disordered" evidence="1">
    <location>
        <begin position="80"/>
        <end position="103"/>
    </location>
</feature>
<dbReference type="RefSeq" id="WP_169400217.1">
    <property type="nucleotide sequence ID" value="NZ_BAAAJH010000002.1"/>
</dbReference>
<proteinExistence type="predicted"/>
<organism evidence="2 3">
    <name type="scientific">Pseudonocardia xinjiangensis</name>
    <dbReference type="NCBI Taxonomy" id="75289"/>
    <lineage>
        <taxon>Bacteria</taxon>
        <taxon>Bacillati</taxon>
        <taxon>Actinomycetota</taxon>
        <taxon>Actinomycetes</taxon>
        <taxon>Pseudonocardiales</taxon>
        <taxon>Pseudonocardiaceae</taxon>
        <taxon>Pseudonocardia</taxon>
    </lineage>
</organism>
<accession>A0ABX1RRN5</accession>
<evidence type="ECO:0000256" key="1">
    <source>
        <dbReference type="SAM" id="MobiDB-lite"/>
    </source>
</evidence>
<reference evidence="2 3" key="1">
    <citation type="submission" date="2020-04" db="EMBL/GenBank/DDBJ databases">
        <authorList>
            <person name="Klaysubun C."/>
            <person name="Duangmal K."/>
            <person name="Lipun K."/>
        </authorList>
    </citation>
    <scope>NUCLEOTIDE SEQUENCE [LARGE SCALE GENOMIC DNA]</scope>
    <source>
        <strain evidence="2 3">JCM 11839</strain>
    </source>
</reference>
<dbReference type="EMBL" id="JAAXKY010000206">
    <property type="protein sequence ID" value="NMH82204.1"/>
    <property type="molecule type" value="Genomic_DNA"/>
</dbReference>
<keyword evidence="3" id="KW-1185">Reference proteome</keyword>
<dbReference type="Proteomes" id="UP001296706">
    <property type="component" value="Unassembled WGS sequence"/>
</dbReference>